<proteinExistence type="predicted"/>
<protein>
    <submittedName>
        <fullName evidence="2">Uncharacterized protein</fullName>
    </submittedName>
</protein>
<dbReference type="AlphaFoldDB" id="A0A0M3G8L4"/>
<dbReference type="PATRIC" id="fig|726.54.peg.362"/>
<comment type="caution">
    <text evidence="2">The sequence shown here is derived from an EMBL/GenBank/DDBJ whole genome shotgun (WGS) entry which is preliminary data.</text>
</comment>
<organism evidence="2 3">
    <name type="scientific">Haemophilus haemolyticus</name>
    <dbReference type="NCBI Taxonomy" id="726"/>
    <lineage>
        <taxon>Bacteria</taxon>
        <taxon>Pseudomonadati</taxon>
        <taxon>Pseudomonadota</taxon>
        <taxon>Gammaproteobacteria</taxon>
        <taxon>Pasteurellales</taxon>
        <taxon>Pasteurellaceae</taxon>
        <taxon>Haemophilus</taxon>
    </lineage>
</organism>
<accession>A0A0M3G8L4</accession>
<sequence length="87" mass="9900">MKIFFVIVWLLLAFITNIFDKSFLGLNPNSWSMIFSALSLLFGASYMRDRFVKNNISANLNGDNIQNIQNSGKINGNININQINKKD</sequence>
<keyword evidence="1" id="KW-0812">Transmembrane</keyword>
<keyword evidence="1" id="KW-0472">Membrane</keyword>
<dbReference type="RefSeq" id="WP_046952757.1">
    <property type="nucleotide sequence ID" value="NZ_CP031238.1"/>
</dbReference>
<reference evidence="2 3" key="1">
    <citation type="submission" date="2015-05" db="EMBL/GenBank/DDBJ databases">
        <title>Comparative analyses of the lipooligosaccharides from nottypeable Haemophilus influenzae and Haemophilus haemolyticus.</title>
        <authorList>
            <person name="Post D.M.B."/>
            <person name="Ketterer M.R."/>
            <person name="Coffin J.E."/>
            <person name="Reinders L.M."/>
            <person name="Munson R.S.Jr."/>
            <person name="Bair T.B."/>
            <person name="Murphy T.F."/>
            <person name="Foster E."/>
            <person name="Gibson B.W."/>
            <person name="Apicella M.A."/>
        </authorList>
    </citation>
    <scope>NUCLEOTIDE SEQUENCE [LARGE SCALE GENOMIC DNA]</scope>
    <source>
        <strain evidence="2 3">11P18</strain>
    </source>
</reference>
<evidence type="ECO:0000313" key="2">
    <source>
        <dbReference type="EMBL" id="KKZ59418.1"/>
    </source>
</evidence>
<name>A0A0M3G8L4_HAEHA</name>
<evidence type="ECO:0000256" key="1">
    <source>
        <dbReference type="SAM" id="Phobius"/>
    </source>
</evidence>
<evidence type="ECO:0000313" key="3">
    <source>
        <dbReference type="Proteomes" id="UP000034750"/>
    </source>
</evidence>
<dbReference type="EMBL" id="LCTK01000006">
    <property type="protein sequence ID" value="KKZ59418.1"/>
    <property type="molecule type" value="Genomic_DNA"/>
</dbReference>
<feature type="transmembrane region" description="Helical" evidence="1">
    <location>
        <begin position="30"/>
        <end position="47"/>
    </location>
</feature>
<dbReference type="Proteomes" id="UP000034750">
    <property type="component" value="Unassembled WGS sequence"/>
</dbReference>
<gene>
    <name evidence="2" type="ORF">AAX18_01800</name>
</gene>
<keyword evidence="1" id="KW-1133">Transmembrane helix</keyword>